<dbReference type="PANTHER" id="PTHR43101">
    <property type="entry name" value="BETA-FRUCTOSIDASE"/>
    <property type="match status" value="1"/>
</dbReference>
<keyword evidence="5" id="KW-0175">Coiled coil</keyword>
<dbReference type="SMART" id="SM00640">
    <property type="entry name" value="Glyco_32"/>
    <property type="match status" value="1"/>
</dbReference>
<dbReference type="EMBL" id="OV170234">
    <property type="protein sequence ID" value="CAH0719661.1"/>
    <property type="molecule type" value="Genomic_DNA"/>
</dbReference>
<reference evidence="9" key="1">
    <citation type="submission" date="2021-12" db="EMBL/GenBank/DDBJ databases">
        <authorList>
            <person name="Martin H S."/>
        </authorList>
    </citation>
    <scope>NUCLEOTIDE SEQUENCE</scope>
</reference>
<dbReference type="GO" id="GO:0005975">
    <property type="term" value="P:carbohydrate metabolic process"/>
    <property type="evidence" value="ECO:0007669"/>
    <property type="project" value="InterPro"/>
</dbReference>
<evidence type="ECO:0000256" key="5">
    <source>
        <dbReference type="SAM" id="Coils"/>
    </source>
</evidence>
<accession>A0A8J9UG07</accession>
<sequence length="524" mass="60256">MGLIRKSLILLCVLGLTYTQTTNQEYELAQKELEEYIQTAKKKVNEKWRPLYHVAPPVGWMNDPNGFSYHNGEYHLFYQYYPYKSEWGPMHWGHSSSPDLVNWKTLPTALLPEKEQCFSGSAVSEGNTMTLIYTGHEVTDVEPKYKESQYLAFSEDAVNFRKFEGNPVLSTTDSPDFRDPKVWKYKDNYYAVIGSKTNNQGRVLLYKSKDLKTWEFLSVLAESNGNLGYMWECPDFFELDGKFILLMSPQGVEPQGDRYKNIFQTGYIIGTFDYNTNKFIEEIPFQEIDFGHDYYAATTTEAYGKRYIVAWFAMWQTPHPEDVDGWVGTMTLVRELHLVNNKILQIPVEDIVKLRDNIAFEGEIKSNEVRNFGKAVELLIDSDLNQKVDLLLDGLEGGNSVSLRWDPAVRKVVVDRGSNDIRQVEWTPLGTHSWRVFLDASSLELFCGNGEVVFSSRVYPLGGWRLTNKSPQTIRVKAYNLKRSVPETSSSSWLWSHFAYGPFPYVLTITTLIFQILLSPCLSL</sequence>
<dbReference type="InterPro" id="IPR013189">
    <property type="entry name" value="Glyco_hydro_32_C"/>
</dbReference>
<dbReference type="InterPro" id="IPR006232">
    <property type="entry name" value="Suc6P_hydrolase"/>
</dbReference>
<gene>
    <name evidence="9" type="ORF">BINO364_LOCUS5969</name>
</gene>
<protein>
    <recommendedName>
        <fullName evidence="4">Sucrose-6-phosphate hydrolase</fullName>
        <ecNumber evidence="4">3.2.1.26</ecNumber>
    </recommendedName>
</protein>
<dbReference type="NCBIfam" id="TIGR01322">
    <property type="entry name" value="scrB_fam"/>
    <property type="match status" value="1"/>
</dbReference>
<dbReference type="PROSITE" id="PS00609">
    <property type="entry name" value="GLYCOSYL_HYDROL_F32"/>
    <property type="match status" value="1"/>
</dbReference>
<dbReference type="AlphaFoldDB" id="A0A8J9UG07"/>
<evidence type="ECO:0000256" key="6">
    <source>
        <dbReference type="SAM" id="SignalP"/>
    </source>
</evidence>
<dbReference type="Gene3D" id="2.60.120.560">
    <property type="entry name" value="Exo-inulinase, domain 1"/>
    <property type="match status" value="1"/>
</dbReference>
<dbReference type="InterPro" id="IPR018053">
    <property type="entry name" value="Glyco_hydro_32_AS"/>
</dbReference>
<dbReference type="Pfam" id="PF00251">
    <property type="entry name" value="Glyco_hydro_32N"/>
    <property type="match status" value="1"/>
</dbReference>
<dbReference type="Gene3D" id="2.115.10.20">
    <property type="entry name" value="Glycosyl hydrolase domain, family 43"/>
    <property type="match status" value="1"/>
</dbReference>
<proteinExistence type="inferred from homology"/>
<evidence type="ECO:0000256" key="3">
    <source>
        <dbReference type="ARBA" id="ARBA00023295"/>
    </source>
</evidence>
<dbReference type="GO" id="GO:0005737">
    <property type="term" value="C:cytoplasm"/>
    <property type="evidence" value="ECO:0007669"/>
    <property type="project" value="InterPro"/>
</dbReference>
<dbReference type="SUPFAM" id="SSF49899">
    <property type="entry name" value="Concanavalin A-like lectins/glucanases"/>
    <property type="match status" value="1"/>
</dbReference>
<feature type="domain" description="Glycosyl hydrolase family 32 C-terminal" evidence="8">
    <location>
        <begin position="385"/>
        <end position="461"/>
    </location>
</feature>
<dbReference type="InterPro" id="IPR013320">
    <property type="entry name" value="ConA-like_dom_sf"/>
</dbReference>
<evidence type="ECO:0000259" key="8">
    <source>
        <dbReference type="Pfam" id="PF08244"/>
    </source>
</evidence>
<dbReference type="InterPro" id="IPR001362">
    <property type="entry name" value="Glyco_hydro_32"/>
</dbReference>
<keyword evidence="2 4" id="KW-0378">Hydrolase</keyword>
<feature type="chain" id="PRO_5035446598" description="Sucrose-6-phosphate hydrolase" evidence="6">
    <location>
        <begin position="20"/>
        <end position="524"/>
    </location>
</feature>
<evidence type="ECO:0000313" key="9">
    <source>
        <dbReference type="EMBL" id="CAH0719661.1"/>
    </source>
</evidence>
<evidence type="ECO:0000256" key="4">
    <source>
        <dbReference type="RuleBase" id="RU362110"/>
    </source>
</evidence>
<dbReference type="CDD" id="cd18623">
    <property type="entry name" value="GH32_ScrB-like"/>
    <property type="match status" value="1"/>
</dbReference>
<dbReference type="InterPro" id="IPR051214">
    <property type="entry name" value="GH32_Enzymes"/>
</dbReference>
<dbReference type="OrthoDB" id="202537at2759"/>
<dbReference type="PANTHER" id="PTHR43101:SF1">
    <property type="entry name" value="BETA-FRUCTOSIDASE"/>
    <property type="match status" value="1"/>
</dbReference>
<dbReference type="InterPro" id="IPR013148">
    <property type="entry name" value="Glyco_hydro_32_N"/>
</dbReference>
<keyword evidence="3 4" id="KW-0326">Glycosidase</keyword>
<dbReference type="SUPFAM" id="SSF75005">
    <property type="entry name" value="Arabinanase/levansucrase/invertase"/>
    <property type="match status" value="1"/>
</dbReference>
<evidence type="ECO:0000256" key="2">
    <source>
        <dbReference type="ARBA" id="ARBA00022801"/>
    </source>
</evidence>
<name>A0A8J9UG07_9NEOP</name>
<keyword evidence="6" id="KW-0732">Signal</keyword>
<evidence type="ECO:0000256" key="1">
    <source>
        <dbReference type="ARBA" id="ARBA00009902"/>
    </source>
</evidence>
<organism evidence="9 10">
    <name type="scientific">Brenthis ino</name>
    <name type="common">lesser marbled fritillary</name>
    <dbReference type="NCBI Taxonomy" id="405034"/>
    <lineage>
        <taxon>Eukaryota</taxon>
        <taxon>Metazoa</taxon>
        <taxon>Ecdysozoa</taxon>
        <taxon>Arthropoda</taxon>
        <taxon>Hexapoda</taxon>
        <taxon>Insecta</taxon>
        <taxon>Pterygota</taxon>
        <taxon>Neoptera</taxon>
        <taxon>Endopterygota</taxon>
        <taxon>Lepidoptera</taxon>
        <taxon>Glossata</taxon>
        <taxon>Ditrysia</taxon>
        <taxon>Papilionoidea</taxon>
        <taxon>Nymphalidae</taxon>
        <taxon>Heliconiinae</taxon>
        <taxon>Argynnini</taxon>
        <taxon>Brenthis</taxon>
    </lineage>
</organism>
<feature type="non-terminal residue" evidence="9">
    <location>
        <position position="524"/>
    </location>
</feature>
<dbReference type="InterPro" id="IPR023296">
    <property type="entry name" value="Glyco_hydro_beta-prop_sf"/>
</dbReference>
<dbReference type="EC" id="3.2.1.26" evidence="4"/>
<comment type="similarity">
    <text evidence="1 4">Belongs to the glycosyl hydrolase 32 family.</text>
</comment>
<dbReference type="GO" id="GO:0004564">
    <property type="term" value="F:beta-fructofuranosidase activity"/>
    <property type="evidence" value="ECO:0007669"/>
    <property type="project" value="UniProtKB-EC"/>
</dbReference>
<dbReference type="Pfam" id="PF08244">
    <property type="entry name" value="Glyco_hydro_32C"/>
    <property type="match status" value="1"/>
</dbReference>
<evidence type="ECO:0000259" key="7">
    <source>
        <dbReference type="Pfam" id="PF00251"/>
    </source>
</evidence>
<feature type="signal peptide" evidence="6">
    <location>
        <begin position="1"/>
        <end position="19"/>
    </location>
</feature>
<evidence type="ECO:0000313" key="10">
    <source>
        <dbReference type="Proteomes" id="UP000838878"/>
    </source>
</evidence>
<comment type="catalytic activity">
    <reaction evidence="4">
        <text>Hydrolysis of terminal non-reducing beta-D-fructofuranoside residues in beta-D-fructofuranosides.</text>
        <dbReference type="EC" id="3.2.1.26"/>
    </reaction>
</comment>
<keyword evidence="10" id="KW-1185">Reference proteome</keyword>
<feature type="domain" description="Glycosyl hydrolase family 32 N-terminal" evidence="7">
    <location>
        <begin position="53"/>
        <end position="347"/>
    </location>
</feature>
<dbReference type="Proteomes" id="UP000838878">
    <property type="component" value="Chromosome 14"/>
</dbReference>
<feature type="coiled-coil region" evidence="5">
    <location>
        <begin position="19"/>
        <end position="46"/>
    </location>
</feature>